<evidence type="ECO:0000313" key="1">
    <source>
        <dbReference type="EMBL" id="GFY48677.1"/>
    </source>
</evidence>
<dbReference type="Proteomes" id="UP000886998">
    <property type="component" value="Unassembled WGS sequence"/>
</dbReference>
<name>A0A8X7BZS8_9ARAC</name>
<accession>A0A8X7BZS8</accession>
<protein>
    <submittedName>
        <fullName evidence="1">Uncharacterized protein</fullName>
    </submittedName>
</protein>
<reference evidence="1" key="1">
    <citation type="submission" date="2020-08" db="EMBL/GenBank/DDBJ databases">
        <title>Multicomponent nature underlies the extraordinary mechanical properties of spider dragline silk.</title>
        <authorList>
            <person name="Kono N."/>
            <person name="Nakamura H."/>
            <person name="Mori M."/>
            <person name="Yoshida Y."/>
            <person name="Ohtoshi R."/>
            <person name="Malay A.D."/>
            <person name="Moran D.A.P."/>
            <person name="Tomita M."/>
            <person name="Numata K."/>
            <person name="Arakawa K."/>
        </authorList>
    </citation>
    <scope>NUCLEOTIDE SEQUENCE</scope>
</reference>
<dbReference type="EMBL" id="BMAV01006601">
    <property type="protein sequence ID" value="GFY48677.1"/>
    <property type="molecule type" value="Genomic_DNA"/>
</dbReference>
<sequence>MASALTHWRYAKQMPSHGPCFILSMLTPNKNRKRREKSESGYLIAVLFCGVCPETRNRQKRFGLAVSCRGLKDYLVPHNFQSESIS</sequence>
<comment type="caution">
    <text evidence="1">The sequence shown here is derived from an EMBL/GenBank/DDBJ whole genome shotgun (WGS) entry which is preliminary data.</text>
</comment>
<evidence type="ECO:0000313" key="2">
    <source>
        <dbReference type="Proteomes" id="UP000886998"/>
    </source>
</evidence>
<organism evidence="1 2">
    <name type="scientific">Trichonephila inaurata madagascariensis</name>
    <dbReference type="NCBI Taxonomy" id="2747483"/>
    <lineage>
        <taxon>Eukaryota</taxon>
        <taxon>Metazoa</taxon>
        <taxon>Ecdysozoa</taxon>
        <taxon>Arthropoda</taxon>
        <taxon>Chelicerata</taxon>
        <taxon>Arachnida</taxon>
        <taxon>Araneae</taxon>
        <taxon>Araneomorphae</taxon>
        <taxon>Entelegynae</taxon>
        <taxon>Araneoidea</taxon>
        <taxon>Nephilidae</taxon>
        <taxon>Trichonephila</taxon>
        <taxon>Trichonephila inaurata</taxon>
    </lineage>
</organism>
<dbReference type="AlphaFoldDB" id="A0A8X7BZS8"/>
<gene>
    <name evidence="1" type="ORF">TNIN_301841</name>
</gene>
<proteinExistence type="predicted"/>
<keyword evidence="2" id="KW-1185">Reference proteome</keyword>